<comment type="similarity">
    <text evidence="1 2">Belongs to the Dps family.</text>
</comment>
<protein>
    <submittedName>
        <fullName evidence="5">Ferritin and Dps</fullName>
    </submittedName>
</protein>
<feature type="domain" description="Ferritin/DPS" evidence="4">
    <location>
        <begin position="50"/>
        <end position="193"/>
    </location>
</feature>
<dbReference type="GO" id="GO:0008199">
    <property type="term" value="F:ferric iron binding"/>
    <property type="evidence" value="ECO:0007669"/>
    <property type="project" value="InterPro"/>
</dbReference>
<name>A0A2U3L863_9BACT</name>
<sequence length="206" mass="23249">MPRTNVSTTHTTISAQPRTHQHASEIQQYGTVTPMLPLELEEPVRLEMTEQLNLLLADTMTLRDLYKKSHWQVAGPTFYQLHLLFDKHYEEQVEIVDELAERIQTLGGIALAMAADVAETTRIPRAPRGREEAPVQISRLIDAHQVVIRHCRQLARRASALGDDGTNDMVVSDVLRPNELQSWFLTEHLVEVPLVHAAEPSVRKAG</sequence>
<accession>A0A2U3L863</accession>
<dbReference type="InterPro" id="IPR008331">
    <property type="entry name" value="Ferritin_DPS_dom"/>
</dbReference>
<feature type="region of interest" description="Disordered" evidence="3">
    <location>
        <begin position="1"/>
        <end position="21"/>
    </location>
</feature>
<dbReference type="InterPro" id="IPR023188">
    <property type="entry name" value="DPS_DNA-bd_CS"/>
</dbReference>
<reference evidence="6" key="1">
    <citation type="submission" date="2018-02" db="EMBL/GenBank/DDBJ databases">
        <authorList>
            <person name="Hausmann B."/>
        </authorList>
    </citation>
    <scope>NUCLEOTIDE SEQUENCE [LARGE SCALE GENOMIC DNA]</scope>
    <source>
        <strain evidence="6">Peat soil MAG SbA1</strain>
    </source>
</reference>
<dbReference type="OrthoDB" id="9797023at2"/>
<evidence type="ECO:0000256" key="1">
    <source>
        <dbReference type="ARBA" id="ARBA00009497"/>
    </source>
</evidence>
<dbReference type="Gene3D" id="1.20.1260.10">
    <property type="match status" value="1"/>
</dbReference>
<evidence type="ECO:0000259" key="4">
    <source>
        <dbReference type="Pfam" id="PF00210"/>
    </source>
</evidence>
<dbReference type="InterPro" id="IPR002177">
    <property type="entry name" value="DPS_DNA-bd"/>
</dbReference>
<dbReference type="PROSITE" id="PS00819">
    <property type="entry name" value="DPS_2"/>
    <property type="match status" value="1"/>
</dbReference>
<dbReference type="PRINTS" id="PR01346">
    <property type="entry name" value="HELNAPAPROT"/>
</dbReference>
<dbReference type="PANTHER" id="PTHR42932:SF1">
    <property type="entry name" value="GENERAL STRESS PROTEIN 20U"/>
    <property type="match status" value="1"/>
</dbReference>
<dbReference type="InterPro" id="IPR012347">
    <property type="entry name" value="Ferritin-like"/>
</dbReference>
<dbReference type="CDD" id="cd01043">
    <property type="entry name" value="DPS"/>
    <property type="match status" value="1"/>
</dbReference>
<gene>
    <name evidence="5" type="ORF">SBA1_800026</name>
</gene>
<proteinExistence type="inferred from homology"/>
<dbReference type="InterPro" id="IPR009078">
    <property type="entry name" value="Ferritin-like_SF"/>
</dbReference>
<evidence type="ECO:0000256" key="3">
    <source>
        <dbReference type="SAM" id="MobiDB-lite"/>
    </source>
</evidence>
<organism evidence="5 6">
    <name type="scientific">Candidatus Sulfotelmatobacter kueseliae</name>
    <dbReference type="NCBI Taxonomy" id="2042962"/>
    <lineage>
        <taxon>Bacteria</taxon>
        <taxon>Pseudomonadati</taxon>
        <taxon>Acidobacteriota</taxon>
        <taxon>Terriglobia</taxon>
        <taxon>Terriglobales</taxon>
        <taxon>Candidatus Korobacteraceae</taxon>
        <taxon>Candidatus Sulfotelmatobacter</taxon>
    </lineage>
</organism>
<dbReference type="AlphaFoldDB" id="A0A2U3L863"/>
<dbReference type="GO" id="GO:0016722">
    <property type="term" value="F:oxidoreductase activity, acting on metal ions"/>
    <property type="evidence" value="ECO:0007669"/>
    <property type="project" value="InterPro"/>
</dbReference>
<evidence type="ECO:0000313" key="6">
    <source>
        <dbReference type="Proteomes" id="UP000238701"/>
    </source>
</evidence>
<dbReference type="Proteomes" id="UP000238701">
    <property type="component" value="Unassembled WGS sequence"/>
</dbReference>
<dbReference type="EMBL" id="OMOD01000178">
    <property type="protein sequence ID" value="SPF48115.1"/>
    <property type="molecule type" value="Genomic_DNA"/>
</dbReference>
<dbReference type="PANTHER" id="PTHR42932">
    <property type="entry name" value="GENERAL STRESS PROTEIN 20U"/>
    <property type="match status" value="1"/>
</dbReference>
<dbReference type="Pfam" id="PF00210">
    <property type="entry name" value="Ferritin"/>
    <property type="match status" value="1"/>
</dbReference>
<dbReference type="PROSITE" id="PS00818">
    <property type="entry name" value="DPS_1"/>
    <property type="match status" value="1"/>
</dbReference>
<evidence type="ECO:0000313" key="5">
    <source>
        <dbReference type="EMBL" id="SPF48115.1"/>
    </source>
</evidence>
<dbReference type="SUPFAM" id="SSF47240">
    <property type="entry name" value="Ferritin-like"/>
    <property type="match status" value="1"/>
</dbReference>
<evidence type="ECO:0000256" key="2">
    <source>
        <dbReference type="RuleBase" id="RU003875"/>
    </source>
</evidence>